<evidence type="ECO:0000313" key="4">
    <source>
        <dbReference type="RefSeq" id="XP_033459512.1"/>
    </source>
</evidence>
<feature type="compositionally biased region" description="Low complexity" evidence="1">
    <location>
        <begin position="553"/>
        <end position="565"/>
    </location>
</feature>
<accession>A0A6J3M367</accession>
<dbReference type="GeneID" id="54365536"/>
<dbReference type="AlphaFoldDB" id="A0A6J3M367"/>
<evidence type="ECO:0000313" key="3">
    <source>
        <dbReference type="Proteomes" id="UP000504637"/>
    </source>
</evidence>
<keyword evidence="3" id="KW-1185">Reference proteome</keyword>
<dbReference type="FunFam" id="1.25.40.10:FF:000202">
    <property type="entry name" value="Unplaced genomic scaffold supercont1.7, whole genome shotgun sequence"/>
    <property type="match status" value="1"/>
</dbReference>
<evidence type="ECO:0000256" key="1">
    <source>
        <dbReference type="SAM" id="MobiDB-lite"/>
    </source>
</evidence>
<reference evidence="4" key="1">
    <citation type="submission" date="2020-01" db="EMBL/GenBank/DDBJ databases">
        <authorList>
            <consortium name="DOE Joint Genome Institute"/>
            <person name="Haridas S."/>
            <person name="Albert R."/>
            <person name="Binder M."/>
            <person name="Bloem J."/>
            <person name="Labutti K."/>
            <person name="Salamov A."/>
            <person name="Andreopoulos B."/>
            <person name="Baker S.E."/>
            <person name="Barry K."/>
            <person name="Bills G."/>
            <person name="Bluhm B.H."/>
            <person name="Cannon C."/>
            <person name="Castanera R."/>
            <person name="Culley D.E."/>
            <person name="Daum C."/>
            <person name="Ezra D."/>
            <person name="Gonzalez J.B."/>
            <person name="Henrissat B."/>
            <person name="Kuo A."/>
            <person name="Liang C."/>
            <person name="Lipzen A."/>
            <person name="Lutzoni F."/>
            <person name="Magnuson J."/>
            <person name="Mondo S."/>
            <person name="Nolan M."/>
            <person name="Ohm R."/>
            <person name="Pangilinan J."/>
            <person name="Park H.-J."/>
            <person name="Ramirez L."/>
            <person name="Alfaro M."/>
            <person name="Sun H."/>
            <person name="Tritt A."/>
            <person name="Yoshinaga Y."/>
            <person name="Zwiers L.-H."/>
            <person name="Turgeon B.G."/>
            <person name="Goodwin S.B."/>
            <person name="Spatafora J.W."/>
            <person name="Crous P.W."/>
            <person name="Grigoriev I.V."/>
        </authorList>
    </citation>
    <scope>NUCLEOTIDE SEQUENCE</scope>
    <source>
        <strain evidence="4">CBS 342.82</strain>
    </source>
</reference>
<organism evidence="4">
    <name type="scientific">Dissoconium aciculare CBS 342.82</name>
    <dbReference type="NCBI Taxonomy" id="1314786"/>
    <lineage>
        <taxon>Eukaryota</taxon>
        <taxon>Fungi</taxon>
        <taxon>Dikarya</taxon>
        <taxon>Ascomycota</taxon>
        <taxon>Pezizomycotina</taxon>
        <taxon>Dothideomycetes</taxon>
        <taxon>Dothideomycetidae</taxon>
        <taxon>Mycosphaerellales</taxon>
        <taxon>Dissoconiaceae</taxon>
        <taxon>Dissoconium</taxon>
    </lineage>
</organism>
<dbReference type="Proteomes" id="UP000504637">
    <property type="component" value="Unplaced"/>
</dbReference>
<dbReference type="PANTHER" id="PTHR15696:SF0">
    <property type="entry name" value="TELOMERASE-BINDING PROTEIN EST1A"/>
    <property type="match status" value="1"/>
</dbReference>
<dbReference type="SUPFAM" id="SSF48452">
    <property type="entry name" value="TPR-like"/>
    <property type="match status" value="1"/>
</dbReference>
<dbReference type="GO" id="GO:0000184">
    <property type="term" value="P:nuclear-transcribed mRNA catabolic process, nonsense-mediated decay"/>
    <property type="evidence" value="ECO:0007669"/>
    <property type="project" value="TreeGrafter"/>
</dbReference>
<evidence type="ECO:0000259" key="2">
    <source>
        <dbReference type="Pfam" id="PF10373"/>
    </source>
</evidence>
<dbReference type="GO" id="GO:0042162">
    <property type="term" value="F:telomeric DNA binding"/>
    <property type="evidence" value="ECO:0007669"/>
    <property type="project" value="TreeGrafter"/>
</dbReference>
<protein>
    <recommendedName>
        <fullName evidence="2">DNA/RNA-binding domain-containing protein</fullName>
    </recommendedName>
</protein>
<dbReference type="InterPro" id="IPR011990">
    <property type="entry name" value="TPR-like_helical_dom_sf"/>
</dbReference>
<dbReference type="RefSeq" id="XP_033459512.1">
    <property type="nucleotide sequence ID" value="XM_033607737.1"/>
</dbReference>
<dbReference type="InterPro" id="IPR045153">
    <property type="entry name" value="Est1/Ebs1-like"/>
</dbReference>
<dbReference type="GO" id="GO:0005697">
    <property type="term" value="C:telomerase holoenzyme complex"/>
    <property type="evidence" value="ECO:0007669"/>
    <property type="project" value="TreeGrafter"/>
</dbReference>
<dbReference type="Pfam" id="PF10373">
    <property type="entry name" value="EST1_DNA_bind"/>
    <property type="match status" value="1"/>
</dbReference>
<dbReference type="OrthoDB" id="2017974at2759"/>
<proteinExistence type="predicted"/>
<gene>
    <name evidence="4" type="ORF">K489DRAFT_410765</name>
</gene>
<reference evidence="4" key="2">
    <citation type="submission" date="2020-04" db="EMBL/GenBank/DDBJ databases">
        <authorList>
            <consortium name="NCBI Genome Project"/>
        </authorList>
    </citation>
    <scope>NUCLEOTIDE SEQUENCE</scope>
    <source>
        <strain evidence="4">CBS 342.82</strain>
    </source>
</reference>
<feature type="domain" description="DNA/RNA-binding" evidence="2">
    <location>
        <begin position="163"/>
        <end position="218"/>
    </location>
</feature>
<dbReference type="GO" id="GO:0070034">
    <property type="term" value="F:telomerase RNA binding"/>
    <property type="evidence" value="ECO:0007669"/>
    <property type="project" value="TreeGrafter"/>
</dbReference>
<sequence length="605" mass="68218">MTTEELSADLKKIYGNLANIEAKCITIDAAQAAEPRAPLTNEQWQTLIALHRTLLYDHHDFIMATQHKAATPAMNGLPFKYSMPARMWKHGIHAFLEVLRHRRPESHDYMLAFIYLAYQMIALFLETVPSYTDTWIECLGDLARYRMAIEPEKEAHTAWGGVAARWYTLASDRSPDVGRLYHHLGILERPSLRKLCFFVKSLTCWVPFTNARDSLATLCGPFVQDDAAIERSAGSLEARVVTFHALVCSNKDSQTVGRVKADAVRLLSELPLSLPKIGPYLAITNIGSLFERGYPQNPLWRLYTTASNNAKSSARGATSVNDGRIDLLSANTFQAQMSDALAFSADFCYKAFDVLLHPWEDEIVLKDNLSFVHIMLAWQHSLHTLRSSTDNKSLLDEQFCTLVDPSRVSWARLAKFLNQLAKFHPVNARILAHGRDGSFPILEPAQALSEDFLIRGLIWSRGYHPADHFKNQSEDDGRNIESKATNKLRADRVLWLGLFLAFQARYLHYDEEAKLFSANENTAWKVSSHEVELVDIPRSSVQSPSMTEDTTMKSYSGKRSTSSRSNSEDGFVKVARLSQSWSRGPTPRNPLNIPKQWSSRDGAPS</sequence>
<dbReference type="Gene3D" id="1.25.40.10">
    <property type="entry name" value="Tetratricopeptide repeat domain"/>
    <property type="match status" value="1"/>
</dbReference>
<name>A0A6J3M367_9PEZI</name>
<reference evidence="4" key="3">
    <citation type="submission" date="2025-08" db="UniProtKB">
        <authorList>
            <consortium name="RefSeq"/>
        </authorList>
    </citation>
    <scope>IDENTIFICATION</scope>
    <source>
        <strain evidence="4">CBS 342.82</strain>
    </source>
</reference>
<feature type="region of interest" description="Disordered" evidence="1">
    <location>
        <begin position="537"/>
        <end position="605"/>
    </location>
</feature>
<feature type="compositionally biased region" description="Polar residues" evidence="1">
    <location>
        <begin position="539"/>
        <end position="549"/>
    </location>
</feature>
<dbReference type="PANTHER" id="PTHR15696">
    <property type="entry name" value="SMG-7 SUPPRESSOR WITH MORPHOLOGICAL EFFECT ON GENITALIA PROTEIN 7"/>
    <property type="match status" value="1"/>
</dbReference>
<dbReference type="InterPro" id="IPR018834">
    <property type="entry name" value="DNA/RNA-bd_Est1-type"/>
</dbReference>